<gene>
    <name evidence="3" type="ORF">HaLaN_00354</name>
</gene>
<feature type="non-terminal residue" evidence="3">
    <location>
        <position position="1"/>
    </location>
</feature>
<organism evidence="3 4">
    <name type="scientific">Haematococcus lacustris</name>
    <name type="common">Green alga</name>
    <name type="synonym">Haematococcus pluvialis</name>
    <dbReference type="NCBI Taxonomy" id="44745"/>
    <lineage>
        <taxon>Eukaryota</taxon>
        <taxon>Viridiplantae</taxon>
        <taxon>Chlorophyta</taxon>
        <taxon>core chlorophytes</taxon>
        <taxon>Chlorophyceae</taxon>
        <taxon>CS clade</taxon>
        <taxon>Chlamydomonadales</taxon>
        <taxon>Haematococcaceae</taxon>
        <taxon>Haematococcus</taxon>
    </lineage>
</organism>
<feature type="coiled-coil region" evidence="2">
    <location>
        <begin position="1"/>
        <end position="49"/>
    </location>
</feature>
<proteinExistence type="inferred from homology"/>
<dbReference type="PANTHER" id="PTHR10331:SF6">
    <property type="entry name" value="SPINDLE ASSEMBLY ABNORMAL 4"/>
    <property type="match status" value="1"/>
</dbReference>
<protein>
    <submittedName>
        <fullName evidence="3">Tcp10_C domain-containing protein</fullName>
    </submittedName>
</protein>
<accession>A0A699YFL0</accession>
<comment type="similarity">
    <text evidence="1">Belongs to the TCP10 family.</text>
</comment>
<dbReference type="Proteomes" id="UP000485058">
    <property type="component" value="Unassembled WGS sequence"/>
</dbReference>
<keyword evidence="4" id="KW-1185">Reference proteome</keyword>
<evidence type="ECO:0000313" key="4">
    <source>
        <dbReference type="Proteomes" id="UP000485058"/>
    </source>
</evidence>
<dbReference type="AlphaFoldDB" id="A0A699YFL0"/>
<feature type="coiled-coil region" evidence="2">
    <location>
        <begin position="105"/>
        <end position="139"/>
    </location>
</feature>
<keyword evidence="2" id="KW-0175">Coiled coil</keyword>
<evidence type="ECO:0000256" key="1">
    <source>
        <dbReference type="ARBA" id="ARBA00005627"/>
    </source>
</evidence>
<sequence length="152" mass="17513">MSQLEAEMARVQQDKAALSRLRTELEKGAVKLEAERQAAERKQAEEASAFASWRAAEEARLARERRVVDKQSKAILKLPTKKERSAVEAVEAALDMERKEGRAREARHKLAMERLRQQLLEQQEKCRELREEVRWHEAQQLAHSTWATPSSG</sequence>
<reference evidence="3 4" key="1">
    <citation type="submission" date="2020-02" db="EMBL/GenBank/DDBJ databases">
        <title>Draft genome sequence of Haematococcus lacustris strain NIES-144.</title>
        <authorList>
            <person name="Morimoto D."/>
            <person name="Nakagawa S."/>
            <person name="Yoshida T."/>
            <person name="Sawayama S."/>
        </authorList>
    </citation>
    <scope>NUCLEOTIDE SEQUENCE [LARGE SCALE GENOMIC DNA]</scope>
    <source>
        <strain evidence="3 4">NIES-144</strain>
    </source>
</reference>
<evidence type="ECO:0000313" key="3">
    <source>
        <dbReference type="EMBL" id="GFH05826.1"/>
    </source>
</evidence>
<feature type="non-terminal residue" evidence="3">
    <location>
        <position position="152"/>
    </location>
</feature>
<dbReference type="PANTHER" id="PTHR10331">
    <property type="entry name" value="T COMPLEX PROTEIN 10"/>
    <property type="match status" value="1"/>
</dbReference>
<dbReference type="EMBL" id="BLLF01000010">
    <property type="protein sequence ID" value="GFH05826.1"/>
    <property type="molecule type" value="Genomic_DNA"/>
</dbReference>
<dbReference type="InterPro" id="IPR026581">
    <property type="entry name" value="TCP10L/CENPJ"/>
</dbReference>
<comment type="caution">
    <text evidence="3">The sequence shown here is derived from an EMBL/GenBank/DDBJ whole genome shotgun (WGS) entry which is preliminary data.</text>
</comment>
<name>A0A699YFL0_HAELA</name>
<evidence type="ECO:0000256" key="2">
    <source>
        <dbReference type="SAM" id="Coils"/>
    </source>
</evidence>